<evidence type="ECO:0000256" key="3">
    <source>
        <dbReference type="ARBA" id="ARBA00022729"/>
    </source>
</evidence>
<dbReference type="PROSITE" id="PS51782">
    <property type="entry name" value="LYSM"/>
    <property type="match status" value="4"/>
</dbReference>
<keyword evidence="2" id="KW-0645">Protease</keyword>
<dbReference type="Pfam" id="PF00877">
    <property type="entry name" value="NLPC_P60"/>
    <property type="match status" value="1"/>
</dbReference>
<reference evidence="9 10" key="1">
    <citation type="submission" date="2019-07" db="EMBL/GenBank/DDBJ databases">
        <title>Novel species of Flavobacterium.</title>
        <authorList>
            <person name="Liu Q."/>
            <person name="Xin Y.-H."/>
        </authorList>
    </citation>
    <scope>NUCLEOTIDE SEQUENCE [LARGE SCALE GENOMIC DNA]</scope>
    <source>
        <strain evidence="9 10">GSP39</strain>
    </source>
</reference>
<evidence type="ECO:0000256" key="5">
    <source>
        <dbReference type="ARBA" id="ARBA00022801"/>
    </source>
</evidence>
<accession>A0ABY3CFB6</accession>
<evidence type="ECO:0000313" key="10">
    <source>
        <dbReference type="Proteomes" id="UP000318528"/>
    </source>
</evidence>
<evidence type="ECO:0000256" key="6">
    <source>
        <dbReference type="ARBA" id="ARBA00022807"/>
    </source>
</evidence>
<dbReference type="SUPFAM" id="SSF54001">
    <property type="entry name" value="Cysteine proteinases"/>
    <property type="match status" value="1"/>
</dbReference>
<dbReference type="PROSITE" id="PS51935">
    <property type="entry name" value="NLPC_P60"/>
    <property type="match status" value="1"/>
</dbReference>
<organism evidence="9 10">
    <name type="scientific">Flavobacterium gawalongense</name>
    <dbReference type="NCBI Taxonomy" id="2594432"/>
    <lineage>
        <taxon>Bacteria</taxon>
        <taxon>Pseudomonadati</taxon>
        <taxon>Bacteroidota</taxon>
        <taxon>Flavobacteriia</taxon>
        <taxon>Flavobacteriales</taxon>
        <taxon>Flavobacteriaceae</taxon>
        <taxon>Flavobacterium</taxon>
    </lineage>
</organism>
<evidence type="ECO:0000256" key="4">
    <source>
        <dbReference type="ARBA" id="ARBA00022737"/>
    </source>
</evidence>
<evidence type="ECO:0000256" key="2">
    <source>
        <dbReference type="ARBA" id="ARBA00022670"/>
    </source>
</evidence>
<evidence type="ECO:0000259" key="7">
    <source>
        <dbReference type="PROSITE" id="PS51782"/>
    </source>
</evidence>
<comment type="caution">
    <text evidence="9">The sequence shown here is derived from an EMBL/GenBank/DDBJ whole genome shotgun (WGS) entry which is preliminary data.</text>
</comment>
<dbReference type="EMBL" id="VJZN01000046">
    <property type="protein sequence ID" value="TRX01929.1"/>
    <property type="molecule type" value="Genomic_DNA"/>
</dbReference>
<dbReference type="PANTHER" id="PTHR47360:SF1">
    <property type="entry name" value="ENDOPEPTIDASE NLPC-RELATED"/>
    <property type="match status" value="1"/>
</dbReference>
<keyword evidence="6" id="KW-0788">Thiol protease</keyword>
<evidence type="ECO:0000313" key="9">
    <source>
        <dbReference type="EMBL" id="TRX01929.1"/>
    </source>
</evidence>
<dbReference type="Gene3D" id="3.90.1720.10">
    <property type="entry name" value="endopeptidase domain like (from Nostoc punctiforme)"/>
    <property type="match status" value="1"/>
</dbReference>
<dbReference type="Proteomes" id="UP000318528">
    <property type="component" value="Unassembled WGS sequence"/>
</dbReference>
<keyword evidence="5" id="KW-0378">Hydrolase</keyword>
<dbReference type="InterPro" id="IPR018392">
    <property type="entry name" value="LysM"/>
</dbReference>
<dbReference type="Pfam" id="PF01476">
    <property type="entry name" value="LysM"/>
    <property type="match status" value="4"/>
</dbReference>
<dbReference type="PANTHER" id="PTHR47360">
    <property type="entry name" value="MUREIN DD-ENDOPEPTIDASE MEPS/MUREIN LD-CARBOXYPEPTIDASE"/>
    <property type="match status" value="1"/>
</dbReference>
<dbReference type="InterPro" id="IPR036779">
    <property type="entry name" value="LysM_dom_sf"/>
</dbReference>
<evidence type="ECO:0000259" key="8">
    <source>
        <dbReference type="PROSITE" id="PS51935"/>
    </source>
</evidence>
<keyword evidence="10" id="KW-1185">Reference proteome</keyword>
<sequence length="502" mass="55576">MNMSLRLVVTLFLFNSIVLFSQESTKKHTIVKGETISSIAEKYDVKQSEIYKLNPKAKNLLKLNSVLLIPVTALKNTNTRAKIATNYSEKEHEVLAKETLYGIARQYGITVKELNEANPTLESSGLKIGQKITIPQNASSTEITVLPQSKKALAKTESDAVSQVSETVIPTSETFSREVLPKETKYSITKQYGITIKEFDKANPTIGVKSLRVGQKINIPGNASVINEMAVVAQQNKEVPKETLAVIPNTSSVLPKIEEAVILQPKIDLPKTELVVVPQANETSNSTPEVIVREILPKETKYGIAKQYGITVQELEKQNPEIKNTLPVGYKLNIRTNNGPVENNTVVSADNISYNKSPENSSAEIKNFTKPTFSNEFLDQLIGRASENIGTRYRTGGTSKAGFDCSGLMCTTFEAFDIKLPRTSREQSDYGTKINTEEAQKGDLIFFKTNGRSQINHVGMVVEVCEGEIKFIHSSVSNGVIISSTKEKYYEKNFTQINRVVQ</sequence>
<feature type="domain" description="LysM" evidence="7">
    <location>
        <begin position="291"/>
        <end position="334"/>
    </location>
</feature>
<dbReference type="SMART" id="SM00257">
    <property type="entry name" value="LysM"/>
    <property type="match status" value="4"/>
</dbReference>
<feature type="domain" description="LysM" evidence="7">
    <location>
        <begin position="90"/>
        <end position="134"/>
    </location>
</feature>
<dbReference type="CDD" id="cd00118">
    <property type="entry name" value="LysM"/>
    <property type="match status" value="4"/>
</dbReference>
<feature type="domain" description="NlpC/P60" evidence="8">
    <location>
        <begin position="375"/>
        <end position="501"/>
    </location>
</feature>
<dbReference type="SUPFAM" id="SSF54106">
    <property type="entry name" value="LysM domain"/>
    <property type="match status" value="4"/>
</dbReference>
<proteinExistence type="inferred from homology"/>
<dbReference type="InterPro" id="IPR052062">
    <property type="entry name" value="Murein_DD/LD_carboxypeptidase"/>
</dbReference>
<protein>
    <submittedName>
        <fullName evidence="9">LysM peptidoglycan-binding domain-containing protein</fullName>
    </submittedName>
</protein>
<feature type="domain" description="LysM" evidence="7">
    <location>
        <begin position="175"/>
        <end position="219"/>
    </location>
</feature>
<gene>
    <name evidence="9" type="ORF">FNW12_16780</name>
</gene>
<name>A0ABY3CFB6_9FLAO</name>
<dbReference type="InterPro" id="IPR000064">
    <property type="entry name" value="NLP_P60_dom"/>
</dbReference>
<keyword evidence="3" id="KW-0732">Signal</keyword>
<dbReference type="InterPro" id="IPR038765">
    <property type="entry name" value="Papain-like_cys_pep_sf"/>
</dbReference>
<comment type="similarity">
    <text evidence="1">Belongs to the peptidase C40 family.</text>
</comment>
<keyword evidence="4" id="KW-0677">Repeat</keyword>
<evidence type="ECO:0000256" key="1">
    <source>
        <dbReference type="ARBA" id="ARBA00007074"/>
    </source>
</evidence>
<dbReference type="Gene3D" id="3.10.350.10">
    <property type="entry name" value="LysM domain"/>
    <property type="match status" value="4"/>
</dbReference>
<feature type="domain" description="LysM" evidence="7">
    <location>
        <begin position="26"/>
        <end position="69"/>
    </location>
</feature>